<dbReference type="InterPro" id="IPR014729">
    <property type="entry name" value="Rossmann-like_a/b/a_fold"/>
</dbReference>
<evidence type="ECO:0000256" key="3">
    <source>
        <dbReference type="ARBA" id="ARBA00022840"/>
    </source>
</evidence>
<evidence type="ECO:0000313" key="5">
    <source>
        <dbReference type="EMBL" id="SPW23793.1"/>
    </source>
</evidence>
<gene>
    <name evidence="5" type="primary">uspA</name>
    <name evidence="5" type="ORF">NCTC10254_00151</name>
</gene>
<reference evidence="5 6" key="1">
    <citation type="submission" date="2018-06" db="EMBL/GenBank/DDBJ databases">
        <authorList>
            <consortium name="Pathogen Informatics"/>
            <person name="Doyle S."/>
        </authorList>
    </citation>
    <scope>NUCLEOTIDE SEQUENCE [LARGE SCALE GENOMIC DNA]</scope>
    <source>
        <strain evidence="5 6">NCTC10254</strain>
    </source>
</reference>
<dbReference type="EMBL" id="UARK01000001">
    <property type="protein sequence ID" value="SPW23793.1"/>
    <property type="molecule type" value="Genomic_DNA"/>
</dbReference>
<sequence length="318" mass="34289">MTAENTVVVAVDGSDAAKNAVRWAANTASKRGVPLRIASSYTMPQFLYAEGMVPPQELFDELQAETMSIVEEAKKIAEEVNPDLKIAYTIAEGTPIDMLLELSETNKMIVMGSRGLGGLSGMVMGSVSAAVVSHAHCPVVVVREDNHLTEENKYGPVVVGVDGSDVSQQATEFAFAEADARGAKIEAIHTWIDMQVQASLAGLAAAQQEWKVVEEEQTQLLQERLAPLLEQYPNVDVDMVITRDRPIRALVDAAKHAQLLVVGSHGRGGFRGMLLGSTSRALLQQAPCPMVVVRPTKPIKQAKSFKSLKSSKTPKSDK</sequence>
<accession>A0A3S5BIN6</accession>
<dbReference type="SUPFAM" id="SSF52402">
    <property type="entry name" value="Adenine nucleotide alpha hydrolases-like"/>
    <property type="match status" value="2"/>
</dbReference>
<evidence type="ECO:0000256" key="1">
    <source>
        <dbReference type="ARBA" id="ARBA00008791"/>
    </source>
</evidence>
<dbReference type="Pfam" id="PF00582">
    <property type="entry name" value="Usp"/>
    <property type="match status" value="2"/>
</dbReference>
<feature type="domain" description="UspA" evidence="4">
    <location>
        <begin position="6"/>
        <end position="143"/>
    </location>
</feature>
<comment type="caution">
    <text evidence="5">The sequence shown here is derived from an EMBL/GenBank/DDBJ whole genome shotgun (WGS) entry which is preliminary data.</text>
</comment>
<evidence type="ECO:0000256" key="2">
    <source>
        <dbReference type="ARBA" id="ARBA00022741"/>
    </source>
</evidence>
<organism evidence="5 6">
    <name type="scientific">Corynebacterium matruchotii</name>
    <dbReference type="NCBI Taxonomy" id="43768"/>
    <lineage>
        <taxon>Bacteria</taxon>
        <taxon>Bacillati</taxon>
        <taxon>Actinomycetota</taxon>
        <taxon>Actinomycetes</taxon>
        <taxon>Mycobacteriales</taxon>
        <taxon>Corynebacteriaceae</taxon>
        <taxon>Corynebacterium</taxon>
    </lineage>
</organism>
<feature type="domain" description="UspA" evidence="4">
    <location>
        <begin position="154"/>
        <end position="294"/>
    </location>
</feature>
<dbReference type="InterPro" id="IPR006016">
    <property type="entry name" value="UspA"/>
</dbReference>
<dbReference type="Proteomes" id="UP000249886">
    <property type="component" value="Unassembled WGS sequence"/>
</dbReference>
<dbReference type="PRINTS" id="PR01438">
    <property type="entry name" value="UNVRSLSTRESS"/>
</dbReference>
<evidence type="ECO:0000313" key="6">
    <source>
        <dbReference type="Proteomes" id="UP000249886"/>
    </source>
</evidence>
<dbReference type="AlphaFoldDB" id="A0A3S5BIN6"/>
<keyword evidence="2" id="KW-0547">Nucleotide-binding</keyword>
<evidence type="ECO:0000259" key="4">
    <source>
        <dbReference type="Pfam" id="PF00582"/>
    </source>
</evidence>
<name>A0A3S5BIN6_9CORY</name>
<dbReference type="PANTHER" id="PTHR46268">
    <property type="entry name" value="STRESS RESPONSE PROTEIN NHAX"/>
    <property type="match status" value="1"/>
</dbReference>
<dbReference type="RefSeq" id="WP_005521983.1">
    <property type="nucleotide sequence ID" value="NZ_CAUOLB010000013.1"/>
</dbReference>
<dbReference type="InterPro" id="IPR006015">
    <property type="entry name" value="Universal_stress_UspA"/>
</dbReference>
<comment type="similarity">
    <text evidence="1">Belongs to the universal stress protein A family.</text>
</comment>
<dbReference type="PANTHER" id="PTHR46268:SF27">
    <property type="entry name" value="UNIVERSAL STRESS PROTEIN RV2623"/>
    <property type="match status" value="1"/>
</dbReference>
<keyword evidence="3" id="KW-0067">ATP-binding</keyword>
<dbReference type="GeneID" id="84573380"/>
<proteinExistence type="inferred from homology"/>
<dbReference type="GO" id="GO:0005524">
    <property type="term" value="F:ATP binding"/>
    <property type="evidence" value="ECO:0007669"/>
    <property type="project" value="UniProtKB-KW"/>
</dbReference>
<protein>
    <submittedName>
        <fullName evidence="5">Universal stress protein A</fullName>
    </submittedName>
</protein>
<dbReference type="Gene3D" id="3.40.50.620">
    <property type="entry name" value="HUPs"/>
    <property type="match status" value="2"/>
</dbReference>